<dbReference type="Pfam" id="PF12829">
    <property type="entry name" value="Mhr1"/>
    <property type="match status" value="1"/>
</dbReference>
<dbReference type="GO" id="GO:0003697">
    <property type="term" value="F:single-stranded DNA binding"/>
    <property type="evidence" value="ECO:0007669"/>
    <property type="project" value="InterPro"/>
</dbReference>
<organism evidence="1 2">
    <name type="scientific">Thamnocephalis sphaerospora</name>
    <dbReference type="NCBI Taxonomy" id="78915"/>
    <lineage>
        <taxon>Eukaryota</taxon>
        <taxon>Fungi</taxon>
        <taxon>Fungi incertae sedis</taxon>
        <taxon>Zoopagomycota</taxon>
        <taxon>Zoopagomycotina</taxon>
        <taxon>Zoopagomycetes</taxon>
        <taxon>Zoopagales</taxon>
        <taxon>Sigmoideomycetaceae</taxon>
        <taxon>Thamnocephalis</taxon>
    </lineage>
</organism>
<dbReference type="Proteomes" id="UP000271241">
    <property type="component" value="Unassembled WGS sequence"/>
</dbReference>
<dbReference type="GO" id="GO:0000150">
    <property type="term" value="F:DNA strand exchange activity"/>
    <property type="evidence" value="ECO:0007669"/>
    <property type="project" value="InterPro"/>
</dbReference>
<evidence type="ECO:0000313" key="2">
    <source>
        <dbReference type="Proteomes" id="UP000271241"/>
    </source>
</evidence>
<reference evidence="2" key="1">
    <citation type="journal article" date="2018" name="Nat. Microbiol.">
        <title>Leveraging single-cell genomics to expand the fungal tree of life.</title>
        <authorList>
            <person name="Ahrendt S.R."/>
            <person name="Quandt C.A."/>
            <person name="Ciobanu D."/>
            <person name="Clum A."/>
            <person name="Salamov A."/>
            <person name="Andreopoulos B."/>
            <person name="Cheng J.F."/>
            <person name="Woyke T."/>
            <person name="Pelin A."/>
            <person name="Henrissat B."/>
            <person name="Reynolds N.K."/>
            <person name="Benny G.L."/>
            <person name="Smith M.E."/>
            <person name="James T.Y."/>
            <person name="Grigoriev I.V."/>
        </authorList>
    </citation>
    <scope>NUCLEOTIDE SEQUENCE [LARGE SCALE GENOMIC DNA]</scope>
    <source>
        <strain evidence="2">RSA 1356</strain>
    </source>
</reference>
<proteinExistence type="predicted"/>
<accession>A0A4P9XP00</accession>
<dbReference type="AlphaFoldDB" id="A0A4P9XP00"/>
<evidence type="ECO:0000313" key="1">
    <source>
        <dbReference type="EMBL" id="RKP07688.1"/>
    </source>
</evidence>
<dbReference type="OrthoDB" id="434092at2759"/>
<gene>
    <name evidence="1" type="ORF">THASP1DRAFT_30504</name>
</gene>
<keyword evidence="2" id="KW-1185">Reference proteome</keyword>
<protein>
    <submittedName>
        <fullName evidence="1">Uncharacterized protein</fullName>
    </submittedName>
</protein>
<dbReference type="InterPro" id="IPR024629">
    <property type="entry name" value="Ribosomal_mL67"/>
</dbReference>
<name>A0A4P9XP00_9FUNG</name>
<sequence length="179" mass="20318">MSAIGIYLFRHVRTSQILVSWKRTLTPKHLEQIQNVTQRPPRLRKDLWKPLVAAVGLEDQTARGLCQSILRVPATGPSDPEAFMKQPKKTRALQELDQTDDKVAALCKVLAHWQAKGKGRGREAPPVALYWDRLAYKDIPAERGLAWPDFVSHHALELRRGRLITNEELNTQSTVQKTA</sequence>
<dbReference type="EMBL" id="KZ992685">
    <property type="protein sequence ID" value="RKP07688.1"/>
    <property type="molecule type" value="Genomic_DNA"/>
</dbReference>